<dbReference type="EMBL" id="KV784359">
    <property type="protein sequence ID" value="OEU15431.1"/>
    <property type="molecule type" value="Genomic_DNA"/>
</dbReference>
<protein>
    <submittedName>
        <fullName evidence="2">Uncharacterized protein</fullName>
    </submittedName>
</protein>
<evidence type="ECO:0000313" key="3">
    <source>
        <dbReference type="Proteomes" id="UP000095751"/>
    </source>
</evidence>
<dbReference type="AlphaFoldDB" id="A0A1E7FB91"/>
<dbReference type="OrthoDB" id="10260017at2759"/>
<dbReference type="Proteomes" id="UP000095751">
    <property type="component" value="Unassembled WGS sequence"/>
</dbReference>
<sequence>MVSTNTTSTSTSTYTNTNNDTTGFVPTPHINEKKKIRCTREYHGDDSSLIYKSGIPTLRASAHRVKVNKKGRKLDPKPIDRDGNETNTTWLPIPLQDEDVFPYDINLYDLKGAIINLLVNCDPDIIGSFDTTTNHTDLSSEEQQRPSSSSSFRLEDFRVPVSTTWRSVNGGNCEDAQRYLSDQVASNEYFLEVFDKFVKEVALPYLKCRLVACGALESDSSTCAFYYQRPPTIRLQPGPGWAKVKPHNDAEYGHQNGEINMWMPLTDRTLTGVDLLTESSLGAADYHPIKAKVGEAITWHGSSRKHYVNANASSNTRVSLDFRIGVEGYFDPFYQMQGTTDDHTRKKVVL</sequence>
<proteinExistence type="predicted"/>
<feature type="region of interest" description="Disordered" evidence="1">
    <location>
        <begin position="1"/>
        <end position="28"/>
    </location>
</feature>
<keyword evidence="3" id="KW-1185">Reference proteome</keyword>
<feature type="compositionally biased region" description="Basic and acidic residues" evidence="1">
    <location>
        <begin position="73"/>
        <end position="84"/>
    </location>
</feature>
<evidence type="ECO:0000313" key="2">
    <source>
        <dbReference type="EMBL" id="OEU15431.1"/>
    </source>
</evidence>
<accession>A0A1E7FB91</accession>
<organism evidence="2 3">
    <name type="scientific">Fragilariopsis cylindrus CCMP1102</name>
    <dbReference type="NCBI Taxonomy" id="635003"/>
    <lineage>
        <taxon>Eukaryota</taxon>
        <taxon>Sar</taxon>
        <taxon>Stramenopiles</taxon>
        <taxon>Ochrophyta</taxon>
        <taxon>Bacillariophyta</taxon>
        <taxon>Bacillariophyceae</taxon>
        <taxon>Bacillariophycidae</taxon>
        <taxon>Bacillariales</taxon>
        <taxon>Bacillariaceae</taxon>
        <taxon>Fragilariopsis</taxon>
    </lineage>
</organism>
<reference evidence="2 3" key="1">
    <citation type="submission" date="2016-09" db="EMBL/GenBank/DDBJ databases">
        <title>Extensive genetic diversity and differential bi-allelic expression allows diatom success in the polar Southern Ocean.</title>
        <authorList>
            <consortium name="DOE Joint Genome Institute"/>
            <person name="Mock T."/>
            <person name="Otillar R.P."/>
            <person name="Strauss J."/>
            <person name="Dupont C."/>
            <person name="Frickenhaus S."/>
            <person name="Maumus F."/>
            <person name="Mcmullan M."/>
            <person name="Sanges R."/>
            <person name="Schmutz J."/>
            <person name="Toseland A."/>
            <person name="Valas R."/>
            <person name="Veluchamy A."/>
            <person name="Ward B.J."/>
            <person name="Allen A."/>
            <person name="Barry K."/>
            <person name="Falciatore A."/>
            <person name="Ferrante M."/>
            <person name="Fortunato A.E."/>
            <person name="Gloeckner G."/>
            <person name="Gruber A."/>
            <person name="Hipkin R."/>
            <person name="Janech M."/>
            <person name="Kroth P."/>
            <person name="Leese F."/>
            <person name="Lindquist E."/>
            <person name="Lyon B.R."/>
            <person name="Martin J."/>
            <person name="Mayer C."/>
            <person name="Parker M."/>
            <person name="Quesneville H."/>
            <person name="Raymond J."/>
            <person name="Uhlig C."/>
            <person name="Valentin K.U."/>
            <person name="Worden A.Z."/>
            <person name="Armbrust E.V."/>
            <person name="Bowler C."/>
            <person name="Green B."/>
            <person name="Moulton V."/>
            <person name="Van Oosterhout C."/>
            <person name="Grigoriev I."/>
        </authorList>
    </citation>
    <scope>NUCLEOTIDE SEQUENCE [LARGE SCALE GENOMIC DNA]</scope>
    <source>
        <strain evidence="2 3">CCMP1102</strain>
    </source>
</reference>
<feature type="compositionally biased region" description="Low complexity" evidence="1">
    <location>
        <begin position="1"/>
        <end position="22"/>
    </location>
</feature>
<dbReference type="SUPFAM" id="SSF51197">
    <property type="entry name" value="Clavaminate synthase-like"/>
    <property type="match status" value="1"/>
</dbReference>
<dbReference type="InParanoid" id="A0A1E7FB91"/>
<dbReference type="KEGG" id="fcy:FRACYDRAFT_261680"/>
<evidence type="ECO:0000256" key="1">
    <source>
        <dbReference type="SAM" id="MobiDB-lite"/>
    </source>
</evidence>
<gene>
    <name evidence="2" type="ORF">FRACYDRAFT_261680</name>
</gene>
<name>A0A1E7FB91_9STRA</name>
<feature type="region of interest" description="Disordered" evidence="1">
    <location>
        <begin position="66"/>
        <end position="85"/>
    </location>
</feature>